<evidence type="ECO:0000256" key="1">
    <source>
        <dbReference type="SAM" id="MobiDB-lite"/>
    </source>
</evidence>
<dbReference type="PANTHER" id="PTHR10887:SF495">
    <property type="entry name" value="HELICASE SENATAXIN ISOFORM X1-RELATED"/>
    <property type="match status" value="1"/>
</dbReference>
<accession>A0A6N2KM65</accession>
<organism evidence="3">
    <name type="scientific">Salix viminalis</name>
    <name type="common">Common osier</name>
    <name type="synonym">Basket willow</name>
    <dbReference type="NCBI Taxonomy" id="40686"/>
    <lineage>
        <taxon>Eukaryota</taxon>
        <taxon>Viridiplantae</taxon>
        <taxon>Streptophyta</taxon>
        <taxon>Embryophyta</taxon>
        <taxon>Tracheophyta</taxon>
        <taxon>Spermatophyta</taxon>
        <taxon>Magnoliopsida</taxon>
        <taxon>eudicotyledons</taxon>
        <taxon>Gunneridae</taxon>
        <taxon>Pentapetalae</taxon>
        <taxon>rosids</taxon>
        <taxon>fabids</taxon>
        <taxon>Malpighiales</taxon>
        <taxon>Salicaceae</taxon>
        <taxon>Saliceae</taxon>
        <taxon>Salix</taxon>
    </lineage>
</organism>
<sequence>MTLRTTRASVKNRAFGSSVVADMEFNTVDGFQSREIDRLILSTVRAADLSSSMNGLSSSSIGFVTYVRRMNVALTRAKFSLWILGNARTLQTNRNWAALVKDAKEKNLVISAKQPYESCLKHSEMLARKRMLKILEACTGIKNSIRSVTRCHSTVAGDGKDFYIQSSKRKAREEHDLPGKMDVQSVIPGESVTGDESKGRERSEKKLDSGKKKDKCANSESSREHSEHELDDGHKNMKLSRGTKKSIEGERSQKNLESSTSSDEGSLKGQ</sequence>
<dbReference type="Pfam" id="PF13087">
    <property type="entry name" value="AAA_12"/>
    <property type="match status" value="1"/>
</dbReference>
<feature type="compositionally biased region" description="Basic and acidic residues" evidence="1">
    <location>
        <begin position="245"/>
        <end position="254"/>
    </location>
</feature>
<dbReference type="InterPro" id="IPR045055">
    <property type="entry name" value="DNA2/NAM7-like"/>
</dbReference>
<dbReference type="SUPFAM" id="SSF52540">
    <property type="entry name" value="P-loop containing nucleoside triphosphate hydrolases"/>
    <property type="match status" value="1"/>
</dbReference>
<feature type="region of interest" description="Disordered" evidence="1">
    <location>
        <begin position="166"/>
        <end position="270"/>
    </location>
</feature>
<dbReference type="CDD" id="cd18808">
    <property type="entry name" value="SF1_C_Upf1"/>
    <property type="match status" value="1"/>
</dbReference>
<feature type="compositionally biased region" description="Basic and acidic residues" evidence="1">
    <location>
        <begin position="195"/>
        <end position="235"/>
    </location>
</feature>
<feature type="compositionally biased region" description="Polar residues" evidence="1">
    <location>
        <begin position="255"/>
        <end position="270"/>
    </location>
</feature>
<dbReference type="InterPro" id="IPR047187">
    <property type="entry name" value="SF1_C_Upf1"/>
</dbReference>
<gene>
    <name evidence="3" type="ORF">SVIM_LOCUS83422</name>
</gene>
<proteinExistence type="predicted"/>
<dbReference type="InterPro" id="IPR041679">
    <property type="entry name" value="DNA2/NAM7-like_C"/>
</dbReference>
<protein>
    <recommendedName>
        <fullName evidence="2">DNA2/NAM7 helicase-like C-terminal domain-containing protein</fullName>
    </recommendedName>
</protein>
<evidence type="ECO:0000259" key="2">
    <source>
        <dbReference type="Pfam" id="PF13087"/>
    </source>
</evidence>
<reference evidence="3" key="1">
    <citation type="submission" date="2019-03" db="EMBL/GenBank/DDBJ databases">
        <authorList>
            <person name="Mank J."/>
            <person name="Almeida P."/>
        </authorList>
    </citation>
    <scope>NUCLEOTIDE SEQUENCE</scope>
    <source>
        <strain evidence="3">78183</strain>
    </source>
</reference>
<dbReference type="InterPro" id="IPR027417">
    <property type="entry name" value="P-loop_NTPase"/>
</dbReference>
<feature type="domain" description="DNA2/NAM7 helicase-like C-terminal" evidence="2">
    <location>
        <begin position="19"/>
        <end position="87"/>
    </location>
</feature>
<dbReference type="Gene3D" id="3.40.50.300">
    <property type="entry name" value="P-loop containing nucleotide triphosphate hydrolases"/>
    <property type="match status" value="1"/>
</dbReference>
<dbReference type="AlphaFoldDB" id="A0A6N2KM65"/>
<dbReference type="EMBL" id="CAADRP010000369">
    <property type="protein sequence ID" value="VFU27536.1"/>
    <property type="molecule type" value="Genomic_DNA"/>
</dbReference>
<evidence type="ECO:0000313" key="3">
    <source>
        <dbReference type="EMBL" id="VFU27536.1"/>
    </source>
</evidence>
<dbReference type="PANTHER" id="PTHR10887">
    <property type="entry name" value="DNA2/NAM7 HELICASE FAMILY"/>
    <property type="match status" value="1"/>
</dbReference>
<name>A0A6N2KM65_SALVM</name>